<dbReference type="EMBL" id="KN716272">
    <property type="protein sequence ID" value="KJH48284.1"/>
    <property type="molecule type" value="Genomic_DNA"/>
</dbReference>
<organism evidence="1 2">
    <name type="scientific">Dictyocaulus viviparus</name>
    <name type="common">Bovine lungworm</name>
    <dbReference type="NCBI Taxonomy" id="29172"/>
    <lineage>
        <taxon>Eukaryota</taxon>
        <taxon>Metazoa</taxon>
        <taxon>Ecdysozoa</taxon>
        <taxon>Nematoda</taxon>
        <taxon>Chromadorea</taxon>
        <taxon>Rhabditida</taxon>
        <taxon>Rhabditina</taxon>
        <taxon>Rhabditomorpha</taxon>
        <taxon>Strongyloidea</taxon>
        <taxon>Metastrongylidae</taxon>
        <taxon>Dictyocaulus</taxon>
    </lineage>
</organism>
<dbReference type="Proteomes" id="UP000053766">
    <property type="component" value="Unassembled WGS sequence"/>
</dbReference>
<accession>A0A0D8XWZ5</accession>
<dbReference type="AlphaFoldDB" id="A0A0D8XWZ5"/>
<name>A0A0D8XWZ5_DICVI</name>
<gene>
    <name evidence="1" type="ORF">DICVIV_05593</name>
</gene>
<dbReference type="OrthoDB" id="5965864at2759"/>
<protein>
    <submittedName>
        <fullName evidence="1">Uncharacterized protein</fullName>
    </submittedName>
</protein>
<keyword evidence="2" id="KW-1185">Reference proteome</keyword>
<evidence type="ECO:0000313" key="2">
    <source>
        <dbReference type="Proteomes" id="UP000053766"/>
    </source>
</evidence>
<proteinExistence type="predicted"/>
<sequence length="212" mass="24420">MNRISFHKNFYGRKDVYGEHNSCSDERCESFMSDEASSTIFTGKIFRHPLYNGDLHEKCRTHGSTLINFASVHLQVIFKMIITFCEDSSLYLNKKTVDELRLSNNIYLTKFIVSDKSPSTKSKQWTSKRDLNKSLWDYPYTIMRQIFGMCNNFAYNVMLGAAQDILRRSSNITGKEVNTSEHCVGLMRQRGDAALIRYTGLDTQTSTKLAIF</sequence>
<reference evidence="2" key="2">
    <citation type="journal article" date="2016" name="Sci. Rep.">
        <title>Dictyocaulus viviparus genome, variome and transcriptome elucidate lungworm biology and support future intervention.</title>
        <authorList>
            <person name="McNulty S.N."/>
            <person name="Strube C."/>
            <person name="Rosa B.A."/>
            <person name="Martin J.C."/>
            <person name="Tyagi R."/>
            <person name="Choi Y.J."/>
            <person name="Wang Q."/>
            <person name="Hallsworth Pepin K."/>
            <person name="Zhang X."/>
            <person name="Ozersky P."/>
            <person name="Wilson R.K."/>
            <person name="Sternberg P.W."/>
            <person name="Gasser R.B."/>
            <person name="Mitreva M."/>
        </authorList>
    </citation>
    <scope>NUCLEOTIDE SEQUENCE [LARGE SCALE GENOMIC DNA]</scope>
    <source>
        <strain evidence="2">HannoverDv2000</strain>
    </source>
</reference>
<reference evidence="1 2" key="1">
    <citation type="submission" date="2013-11" db="EMBL/GenBank/DDBJ databases">
        <title>Draft genome of the bovine lungworm Dictyocaulus viviparus.</title>
        <authorList>
            <person name="Mitreva M."/>
        </authorList>
    </citation>
    <scope>NUCLEOTIDE SEQUENCE [LARGE SCALE GENOMIC DNA]</scope>
    <source>
        <strain evidence="1 2">HannoverDv2000</strain>
    </source>
</reference>
<evidence type="ECO:0000313" key="1">
    <source>
        <dbReference type="EMBL" id="KJH48284.1"/>
    </source>
</evidence>